<gene>
    <name evidence="1" type="ORF">SBRCBS47491_003244</name>
</gene>
<evidence type="ECO:0000313" key="2">
    <source>
        <dbReference type="Proteomes" id="UP001642406"/>
    </source>
</evidence>
<dbReference type="PANTHER" id="PTHR28180:SF2">
    <property type="entry name" value="PEROXISOMAL PROTEIN 2"/>
    <property type="match status" value="1"/>
</dbReference>
<accession>A0ABP0BDJ3</accession>
<dbReference type="InterPro" id="IPR052999">
    <property type="entry name" value="PTS1_Protein"/>
</dbReference>
<keyword evidence="2" id="KW-1185">Reference proteome</keyword>
<reference evidence="1 2" key="1">
    <citation type="submission" date="2024-01" db="EMBL/GenBank/DDBJ databases">
        <authorList>
            <person name="Allen C."/>
            <person name="Tagirdzhanova G."/>
        </authorList>
    </citation>
    <scope>NUCLEOTIDE SEQUENCE [LARGE SCALE GENOMIC DNA]</scope>
</reference>
<dbReference type="Gene3D" id="1.20.1290.10">
    <property type="entry name" value="AhpD-like"/>
    <property type="match status" value="1"/>
</dbReference>
<evidence type="ECO:0000313" key="1">
    <source>
        <dbReference type="EMBL" id="CAK7217674.1"/>
    </source>
</evidence>
<organism evidence="1 2">
    <name type="scientific">Sporothrix bragantina</name>
    <dbReference type="NCBI Taxonomy" id="671064"/>
    <lineage>
        <taxon>Eukaryota</taxon>
        <taxon>Fungi</taxon>
        <taxon>Dikarya</taxon>
        <taxon>Ascomycota</taxon>
        <taxon>Pezizomycotina</taxon>
        <taxon>Sordariomycetes</taxon>
        <taxon>Sordariomycetidae</taxon>
        <taxon>Ophiostomatales</taxon>
        <taxon>Ophiostomataceae</taxon>
        <taxon>Sporothrix</taxon>
    </lineage>
</organism>
<dbReference type="EMBL" id="CAWUHC010000021">
    <property type="protein sequence ID" value="CAK7217674.1"/>
    <property type="molecule type" value="Genomic_DNA"/>
</dbReference>
<name>A0ABP0BDJ3_9PEZI</name>
<evidence type="ECO:0008006" key="3">
    <source>
        <dbReference type="Google" id="ProtNLM"/>
    </source>
</evidence>
<dbReference type="InterPro" id="IPR029032">
    <property type="entry name" value="AhpD-like"/>
</dbReference>
<dbReference type="PANTHER" id="PTHR28180">
    <property type="entry name" value="CONSERVED MITOCHONDRIAL PROTEIN-RELATED"/>
    <property type="match status" value="1"/>
</dbReference>
<dbReference type="SUPFAM" id="SSF69118">
    <property type="entry name" value="AhpD-like"/>
    <property type="match status" value="1"/>
</dbReference>
<comment type="caution">
    <text evidence="1">The sequence shown here is derived from an EMBL/GenBank/DDBJ whole genome shotgun (WGS) entry which is preliminary data.</text>
</comment>
<protein>
    <recommendedName>
        <fullName evidence="3">Mitochondrial protein</fullName>
    </recommendedName>
</protein>
<sequence length="299" mass="30902">MSKLSASLKTLINAPFARPGPTAAPPRIADVYRSIACDAAKHNIGSQPWLTFSAAATITLNAPDALAVLYRVATDSSTPPPPPALAPVATAELIREVGLKCIGFNGIPRTINVLGSFRANGMPPDVAAQLATKPTRVPTAEALPETTARGLGLWRSVYAGVDVKLLDKLAESHPDLPVHILSSHYGPLFTDPPNHAAGGLATVGRALTSLVAIACLRAQTGVGPQVVSHIFGLRKAIADGTWLPANEADKDSVKGVDWLATDAGSEWLLQSIDQIVAALGGSNFAGSGSNGEAPPKAKL</sequence>
<dbReference type="Proteomes" id="UP001642406">
    <property type="component" value="Unassembled WGS sequence"/>
</dbReference>
<proteinExistence type="predicted"/>